<dbReference type="EMBL" id="CP097320">
    <property type="protein sequence ID" value="UQX10509.1"/>
    <property type="molecule type" value="Genomic_DNA"/>
</dbReference>
<proteinExistence type="predicted"/>
<evidence type="ECO:0000256" key="1">
    <source>
        <dbReference type="SAM" id="Phobius"/>
    </source>
</evidence>
<dbReference type="PANTHER" id="PTHR40765:SF2">
    <property type="entry name" value="ESX-2 SECRETION SYSTEM ATPASE ECCB2"/>
    <property type="match status" value="1"/>
</dbReference>
<keyword evidence="3" id="KW-1185">Reference proteome</keyword>
<feature type="transmembrane region" description="Helical" evidence="1">
    <location>
        <begin position="43"/>
        <end position="63"/>
    </location>
</feature>
<dbReference type="Proteomes" id="UP001056610">
    <property type="component" value="Chromosome"/>
</dbReference>
<dbReference type="Pfam" id="PF05108">
    <property type="entry name" value="T7SS_ESX1_EccB"/>
    <property type="match status" value="1"/>
</dbReference>
<dbReference type="RefSeq" id="WP_219067890.1">
    <property type="nucleotide sequence ID" value="NZ_CAJUXY010000026.1"/>
</dbReference>
<reference evidence="2" key="1">
    <citation type="submission" date="2022-05" db="EMBL/GenBank/DDBJ databases">
        <title>A methanotrophic Mycobacterium dominates a cave microbial ecosystem.</title>
        <authorList>
            <person name="Van Spanning R.J.M."/>
            <person name="Guan Q."/>
            <person name="Melkonian C."/>
            <person name="Gallant J."/>
            <person name="Polerecky L."/>
            <person name="Flot J.-F."/>
            <person name="Brandt B.W."/>
            <person name="Braster M."/>
            <person name="Iturbe Espinoza P."/>
            <person name="Aerts J."/>
            <person name="Meima-Franke M."/>
            <person name="Piersma S.R."/>
            <person name="Bunduc C."/>
            <person name="Ummels R."/>
            <person name="Pain A."/>
            <person name="Fleming E.J."/>
            <person name="van der Wel N."/>
            <person name="Gherman V.D."/>
            <person name="Sarbu S.M."/>
            <person name="Bodelier P.L.E."/>
            <person name="Bitter W."/>
        </authorList>
    </citation>
    <scope>NUCLEOTIDE SEQUENCE</scope>
    <source>
        <strain evidence="2">Sulfur Cave</strain>
    </source>
</reference>
<keyword evidence="1" id="KW-0472">Membrane</keyword>
<protein>
    <submittedName>
        <fullName evidence="2">Type VII secretion protein EccB</fullName>
    </submittedName>
</protein>
<organism evidence="2 3">
    <name type="scientific">Candidatus Mycobacterium methanotrophicum</name>
    <dbReference type="NCBI Taxonomy" id="2943498"/>
    <lineage>
        <taxon>Bacteria</taxon>
        <taxon>Bacillati</taxon>
        <taxon>Actinomycetota</taxon>
        <taxon>Actinomycetes</taxon>
        <taxon>Mycobacteriales</taxon>
        <taxon>Mycobacteriaceae</taxon>
        <taxon>Mycobacterium</taxon>
    </lineage>
</organism>
<dbReference type="PANTHER" id="PTHR40765">
    <property type="entry name" value="ESX-2 SECRETION SYSTEM ATPASE ECCB2"/>
    <property type="match status" value="1"/>
</dbReference>
<dbReference type="NCBIfam" id="TIGR03919">
    <property type="entry name" value="T7SS_EccB"/>
    <property type="match status" value="1"/>
</dbReference>
<dbReference type="InterPro" id="IPR007795">
    <property type="entry name" value="T7SS_EccB"/>
</dbReference>
<sequence length="455" mass="47203">MHPGVTRLQVSGYRFLLRRIECALLGRDVRDVNEPIRASLQSLMAGAVLAIVMVAGCALLAAVGPQPGLPNASIVMGKQSGALYVRIGETLHPVLNLASARLITRTNADPQPVPESDLSHSKRGLPLGIPGAPQFLGIPLGEDELRWTVCDSGGGSPSTTIVIGSAEGPRSQPLAGEQSVLVKPVSGGSTYLLYDGRRAVVNLNEPAVVRALGLDGRVPLAVSSTLLNAVSEAPPITTPRIADVGTRGSSALPGFTVGSVLRVARADRDEYYVVVGHGIQRIGRVVADLLRFTDSRGARTVIAVAPDFIRSAPTVTDLPVATFPDRAPTPLTDSTTLCVGWRHGDVAMSAGGPPIPAGQEPVKLSQADGNGPALDAVYLSPGHCAYVRATGLSGSNPQAGTRYLITDTGVRFAIHDDDAAHDLGLPDTAIPAPWPLLAKLPAGPELSRANASVAS</sequence>
<keyword evidence="1" id="KW-1133">Transmembrane helix</keyword>
<name>A0ABY4QL27_9MYCO</name>
<evidence type="ECO:0000313" key="2">
    <source>
        <dbReference type="EMBL" id="UQX10509.1"/>
    </source>
</evidence>
<evidence type="ECO:0000313" key="3">
    <source>
        <dbReference type="Proteomes" id="UP001056610"/>
    </source>
</evidence>
<keyword evidence="1" id="KW-0812">Transmembrane</keyword>
<accession>A0ABY4QL27</accession>
<gene>
    <name evidence="2" type="primary">eccB</name>
    <name evidence="2" type="ORF">M5I08_20975</name>
</gene>